<keyword evidence="2" id="KW-1133">Transmembrane helix</keyword>
<gene>
    <name evidence="3" type="ORF">BDV35DRAFT_85554</name>
</gene>
<feature type="transmembrane region" description="Helical" evidence="2">
    <location>
        <begin position="88"/>
        <end position="110"/>
    </location>
</feature>
<dbReference type="Proteomes" id="UP000325434">
    <property type="component" value="Unassembled WGS sequence"/>
</dbReference>
<evidence type="ECO:0000256" key="1">
    <source>
        <dbReference type="SAM" id="MobiDB-lite"/>
    </source>
</evidence>
<sequence length="120" mass="13926">MQHNHQDQHASHGEESSNNDADNTPRLTEVIQAKTERYHWGWQVESVIRRLCRLSLHTFGRWTEVELAKHHAEKSRRRAILPPPYPEVIFIAIASSVFLTSIFSSAFLHITERCVKTPLE</sequence>
<organism evidence="3">
    <name type="scientific">Aspergillus flavus</name>
    <dbReference type="NCBI Taxonomy" id="5059"/>
    <lineage>
        <taxon>Eukaryota</taxon>
        <taxon>Fungi</taxon>
        <taxon>Dikarya</taxon>
        <taxon>Ascomycota</taxon>
        <taxon>Pezizomycotina</taxon>
        <taxon>Eurotiomycetes</taxon>
        <taxon>Eurotiomycetidae</taxon>
        <taxon>Eurotiales</taxon>
        <taxon>Aspergillaceae</taxon>
        <taxon>Aspergillus</taxon>
        <taxon>Aspergillus subgen. Circumdati</taxon>
    </lineage>
</organism>
<name>A0A5N6GIP8_ASPFL</name>
<proteinExistence type="predicted"/>
<keyword evidence="2" id="KW-0472">Membrane</keyword>
<evidence type="ECO:0000313" key="3">
    <source>
        <dbReference type="EMBL" id="KAB8241059.1"/>
    </source>
</evidence>
<feature type="region of interest" description="Disordered" evidence="1">
    <location>
        <begin position="1"/>
        <end position="27"/>
    </location>
</feature>
<dbReference type="EMBL" id="ML734704">
    <property type="protein sequence ID" value="KAB8241059.1"/>
    <property type="molecule type" value="Genomic_DNA"/>
</dbReference>
<keyword evidence="2" id="KW-0812">Transmembrane</keyword>
<evidence type="ECO:0000256" key="2">
    <source>
        <dbReference type="SAM" id="Phobius"/>
    </source>
</evidence>
<feature type="compositionally biased region" description="Polar residues" evidence="1">
    <location>
        <begin position="16"/>
        <end position="26"/>
    </location>
</feature>
<accession>A0A5N6GIP8</accession>
<feature type="compositionally biased region" description="Basic and acidic residues" evidence="1">
    <location>
        <begin position="1"/>
        <end position="15"/>
    </location>
</feature>
<protein>
    <submittedName>
        <fullName evidence="3">Uncharacterized protein</fullName>
    </submittedName>
</protein>
<reference evidence="3" key="1">
    <citation type="submission" date="2019-04" db="EMBL/GenBank/DDBJ databases">
        <title>Friends and foes A comparative genomics study of 23 Aspergillus species from section Flavi.</title>
        <authorList>
            <consortium name="DOE Joint Genome Institute"/>
            <person name="Kjaerbolling I."/>
            <person name="Vesth T."/>
            <person name="Frisvad J.C."/>
            <person name="Nybo J.L."/>
            <person name="Theobald S."/>
            <person name="Kildgaard S."/>
            <person name="Isbrandt T."/>
            <person name="Kuo A."/>
            <person name="Sato A."/>
            <person name="Lyhne E.K."/>
            <person name="Kogle M.E."/>
            <person name="Wiebenga A."/>
            <person name="Kun R.S."/>
            <person name="Lubbers R.J."/>
            <person name="Makela M.R."/>
            <person name="Barry K."/>
            <person name="Chovatia M."/>
            <person name="Clum A."/>
            <person name="Daum C."/>
            <person name="Haridas S."/>
            <person name="He G."/>
            <person name="LaButti K."/>
            <person name="Lipzen A."/>
            <person name="Mondo S."/>
            <person name="Riley R."/>
            <person name="Salamov A."/>
            <person name="Simmons B.A."/>
            <person name="Magnuson J.K."/>
            <person name="Henrissat B."/>
            <person name="Mortensen U.H."/>
            <person name="Larsen T.O."/>
            <person name="Devries R.P."/>
            <person name="Grigoriev I.V."/>
            <person name="Machida M."/>
            <person name="Baker S.E."/>
            <person name="Andersen M.R."/>
        </authorList>
    </citation>
    <scope>NUCLEOTIDE SEQUENCE [LARGE SCALE GENOMIC DNA]</scope>
    <source>
        <strain evidence="3">CBS 121.62</strain>
    </source>
</reference>
<dbReference type="AlphaFoldDB" id="A0A5N6GIP8"/>